<gene>
    <name evidence="2" type="ORF">GHK24_02680</name>
</gene>
<dbReference type="EMBL" id="WIXJ01000001">
    <property type="protein sequence ID" value="MQY50685.1"/>
    <property type="molecule type" value="Genomic_DNA"/>
</dbReference>
<evidence type="ECO:0000313" key="2">
    <source>
        <dbReference type="EMBL" id="MQY50685.1"/>
    </source>
</evidence>
<keyword evidence="1" id="KW-0812">Transmembrane</keyword>
<reference evidence="2 3" key="1">
    <citation type="submission" date="2019-10" db="EMBL/GenBank/DDBJ databases">
        <title>Whole-genome sequence of the purple nonsulfur photosynthetic bacterium Rhodocyclus tenuis.</title>
        <authorList>
            <person name="Kyndt J.A."/>
            <person name="Meyer T.E."/>
        </authorList>
    </citation>
    <scope>NUCLEOTIDE SEQUENCE [LARGE SCALE GENOMIC DNA]</scope>
    <source>
        <strain evidence="2 3">DSM 110</strain>
    </source>
</reference>
<dbReference type="AlphaFoldDB" id="A0A6L5JTG3"/>
<keyword evidence="1" id="KW-1133">Transmembrane helix</keyword>
<dbReference type="OrthoDB" id="5405677at2"/>
<organism evidence="2 3">
    <name type="scientific">Rhodocyclus tenuis</name>
    <name type="common">Rhodospirillum tenue</name>
    <dbReference type="NCBI Taxonomy" id="1066"/>
    <lineage>
        <taxon>Bacteria</taxon>
        <taxon>Pseudomonadati</taxon>
        <taxon>Pseudomonadota</taxon>
        <taxon>Betaproteobacteria</taxon>
        <taxon>Rhodocyclales</taxon>
        <taxon>Rhodocyclaceae</taxon>
        <taxon>Rhodocyclus</taxon>
    </lineage>
</organism>
<evidence type="ECO:0008006" key="4">
    <source>
        <dbReference type="Google" id="ProtNLM"/>
    </source>
</evidence>
<sequence>MTQEINLYEARLRPRREWATARTLGIATAVSLALVASLAVYFRFDAAHTAVELSSLQGELARDQTRLSALEKSLAERRVSPALAGQLAQVNARLETRQAVMDVLDSGRIGNTHGFSDFMLGFSRQTRADLWLTGFSVSAGGEEIELRGAVLDPAVLPSYVQGLAREPIFRGRQFATLTMRRVEPDPARPEASSAASAGASAAASRPIRYVEFSLRSANAVGGEDSTINGGAGAGTPQAASAATAPVAPPAKADAAGAVVPVTAASLLNAVNAAGVPVTTAGAPATTGGRQ</sequence>
<name>A0A6L5JTG3_RHOTE</name>
<protein>
    <recommendedName>
        <fullName evidence="4">MSHA biogenesis protein MshI</fullName>
    </recommendedName>
</protein>
<evidence type="ECO:0000313" key="3">
    <source>
        <dbReference type="Proteomes" id="UP000480275"/>
    </source>
</evidence>
<evidence type="ECO:0000256" key="1">
    <source>
        <dbReference type="SAM" id="Phobius"/>
    </source>
</evidence>
<accession>A0A6L5JTG3</accession>
<keyword evidence="1" id="KW-0472">Membrane</keyword>
<feature type="transmembrane region" description="Helical" evidence="1">
    <location>
        <begin position="21"/>
        <end position="42"/>
    </location>
</feature>
<dbReference type="Proteomes" id="UP000480275">
    <property type="component" value="Unassembled WGS sequence"/>
</dbReference>
<comment type="caution">
    <text evidence="2">The sequence shown here is derived from an EMBL/GenBank/DDBJ whole genome shotgun (WGS) entry which is preliminary data.</text>
</comment>
<proteinExistence type="predicted"/>